<dbReference type="RefSeq" id="WP_018966919.1">
    <property type="nucleotide sequence ID" value="NZ_KB899212.1"/>
</dbReference>
<name>A0A069QIG1_HOYLO</name>
<dbReference type="PANTHER" id="PTHR37826">
    <property type="entry name" value="FLOTILLIN BAND_7_5 DOMAIN PROTEIN"/>
    <property type="match status" value="1"/>
</dbReference>
<dbReference type="PANTHER" id="PTHR37826:SF2">
    <property type="entry name" value="ZINC-RIBBON DOMAIN-CONTAINING PROTEIN"/>
    <property type="match status" value="1"/>
</dbReference>
<dbReference type="EMBL" id="JNGW01000049">
    <property type="protein sequence ID" value="KDR52628.1"/>
    <property type="molecule type" value="Genomic_DNA"/>
</dbReference>
<accession>A0A069QIG1</accession>
<feature type="domain" description="SPFH" evidence="1">
    <location>
        <begin position="27"/>
        <end position="228"/>
    </location>
</feature>
<evidence type="ECO:0000259" key="1">
    <source>
        <dbReference type="Pfam" id="PF13421"/>
    </source>
</evidence>
<evidence type="ECO:0000313" key="3">
    <source>
        <dbReference type="Proteomes" id="UP000027442"/>
    </source>
</evidence>
<organism evidence="2 3">
    <name type="scientific">Hoylesella loescheii DSM 19665 = JCM 12249 = ATCC 15930</name>
    <dbReference type="NCBI Taxonomy" id="1122985"/>
    <lineage>
        <taxon>Bacteria</taxon>
        <taxon>Pseudomonadati</taxon>
        <taxon>Bacteroidota</taxon>
        <taxon>Bacteroidia</taxon>
        <taxon>Bacteroidales</taxon>
        <taxon>Prevotellaceae</taxon>
        <taxon>Hoylesella</taxon>
    </lineage>
</organism>
<comment type="caution">
    <text evidence="2">The sequence shown here is derived from an EMBL/GenBank/DDBJ whole genome shotgun (WGS) entry which is preliminary data.</text>
</comment>
<dbReference type="eggNOG" id="COG4260">
    <property type="taxonomic scope" value="Bacteria"/>
</dbReference>
<dbReference type="Pfam" id="PF13421">
    <property type="entry name" value="Band_7_1"/>
    <property type="match status" value="1"/>
</dbReference>
<dbReference type="HOGENOM" id="CLU_037108_1_1_10"/>
<evidence type="ECO:0000313" key="2">
    <source>
        <dbReference type="EMBL" id="KDR52628.1"/>
    </source>
</evidence>
<dbReference type="InterPro" id="IPR036013">
    <property type="entry name" value="Band_7/SPFH_dom_sf"/>
</dbReference>
<dbReference type="InterPro" id="IPR033880">
    <property type="entry name" value="SPFH_YdjI"/>
</dbReference>
<proteinExistence type="predicted"/>
<protein>
    <recommendedName>
        <fullName evidence="1">SPFH domain-containing protein</fullName>
    </recommendedName>
</protein>
<gene>
    <name evidence="2" type="ORF">HMPREF1991_01293</name>
</gene>
<dbReference type="Proteomes" id="UP000027442">
    <property type="component" value="Unassembled WGS sequence"/>
</dbReference>
<dbReference type="SUPFAM" id="SSF117892">
    <property type="entry name" value="Band 7/SPFH domain"/>
    <property type="match status" value="1"/>
</dbReference>
<sequence length="335" mass="37749">MGIANLFRNQLSAVIQWQADKQQYLWYKYPTKTDEIKNASKLIVGPGQGAVLVYEGKVVDVLTEEGTFNLKTDNHPFFTTLVNLRQNFESEHKLHIYFYRKAQVTNQQWGTSSPVKFIDEQYNLPVEMGVNGTFSYQISDVEHFFKDIVGARTEVSNSEIRDLILGRLSQNIVTTIHKLGYSYNQIDGHLTEIGQELATLLNEETQKLGFTLTDFRVDGTLFDEQTQERIGRIADVTADSQAAQAGGLTYAELEKLRALRDAARNEGGLSGSGVQMGVGLEMGKQMGAATQLMNERSPADDDLSRRLARLRLLRDENVITDADYEAKKRELLNEI</sequence>
<dbReference type="CDD" id="cd03408">
    <property type="entry name" value="SPFH_like_u1"/>
    <property type="match status" value="1"/>
</dbReference>
<keyword evidence="3" id="KW-1185">Reference proteome</keyword>
<dbReference type="AlphaFoldDB" id="A0A069QIG1"/>
<reference evidence="2 3" key="1">
    <citation type="submission" date="2013-08" db="EMBL/GenBank/DDBJ databases">
        <authorList>
            <person name="Weinstock G."/>
            <person name="Sodergren E."/>
            <person name="Wylie T."/>
            <person name="Fulton L."/>
            <person name="Fulton R."/>
            <person name="Fronick C."/>
            <person name="O'Laughlin M."/>
            <person name="Godfrey J."/>
            <person name="Miner T."/>
            <person name="Herter B."/>
            <person name="Appelbaum E."/>
            <person name="Cordes M."/>
            <person name="Lek S."/>
            <person name="Wollam A."/>
            <person name="Pepin K.H."/>
            <person name="Palsikar V.B."/>
            <person name="Mitreva M."/>
            <person name="Wilson R.K."/>
        </authorList>
    </citation>
    <scope>NUCLEOTIDE SEQUENCE [LARGE SCALE GENOMIC DNA]</scope>
    <source>
        <strain evidence="2 3">ATCC 15930</strain>
    </source>
</reference>
<dbReference type="PATRIC" id="fig|1122985.7.peg.1340"/>